<dbReference type="AlphaFoldDB" id="A0A5R8PKM3"/>
<accession>A0A5R8PKM3</accession>
<dbReference type="EMBL" id="VBUU01000001">
    <property type="protein sequence ID" value="TLG17780.1"/>
    <property type="molecule type" value="Genomic_DNA"/>
</dbReference>
<keyword evidence="1" id="KW-0472">Membrane</keyword>
<keyword evidence="1" id="KW-0812">Transmembrane</keyword>
<comment type="caution">
    <text evidence="2">The sequence shown here is derived from an EMBL/GenBank/DDBJ whole genome shotgun (WGS) entry which is preliminary data.</text>
</comment>
<keyword evidence="1" id="KW-1133">Transmembrane helix</keyword>
<gene>
    <name evidence="2" type="ORF">FEK35_01060</name>
</gene>
<name>A0A5R8PKM3_9NOCA</name>
<sequence length="60" mass="6066">MSPVSECAKIGLVARAATGFGPAGVVLVVVRLVVVLRAEVDGGREAVVGLDEYDVVGEGL</sequence>
<dbReference type="Proteomes" id="UP000308349">
    <property type="component" value="Unassembled WGS sequence"/>
</dbReference>
<protein>
    <submittedName>
        <fullName evidence="2">Uncharacterized protein</fullName>
    </submittedName>
</protein>
<feature type="transmembrane region" description="Helical" evidence="1">
    <location>
        <begin position="12"/>
        <end position="34"/>
    </location>
</feature>
<evidence type="ECO:0000313" key="3">
    <source>
        <dbReference type="Proteomes" id="UP000308349"/>
    </source>
</evidence>
<reference evidence="2 3" key="1">
    <citation type="submission" date="2019-05" db="EMBL/GenBank/DDBJ databases">
        <title>Genomes sequences of two Nocardia cyriacigeorgica environmental isolates, type strains Nocardia asteroides ATCC 19247 and Nocardia cyriacigeorgica DSM 44484.</title>
        <authorList>
            <person name="Vautrin F."/>
            <person name="Bergeron E."/>
            <person name="Dubost A."/>
            <person name="Abrouk D."/>
            <person name="Rodriguez Nava V."/>
            <person name="Pujic P."/>
        </authorList>
    </citation>
    <scope>NUCLEOTIDE SEQUENCE [LARGE SCALE GENOMIC DNA]</scope>
    <source>
        <strain evidence="2 3">EML 1456</strain>
    </source>
</reference>
<proteinExistence type="predicted"/>
<evidence type="ECO:0000256" key="1">
    <source>
        <dbReference type="SAM" id="Phobius"/>
    </source>
</evidence>
<dbReference type="RefSeq" id="WP_138454561.1">
    <property type="nucleotide sequence ID" value="NZ_VBUU01000001.1"/>
</dbReference>
<evidence type="ECO:0000313" key="2">
    <source>
        <dbReference type="EMBL" id="TLG17780.1"/>
    </source>
</evidence>
<organism evidence="2 3">
    <name type="scientific">Nocardia cyriacigeorgica</name>
    <dbReference type="NCBI Taxonomy" id="135487"/>
    <lineage>
        <taxon>Bacteria</taxon>
        <taxon>Bacillati</taxon>
        <taxon>Actinomycetota</taxon>
        <taxon>Actinomycetes</taxon>
        <taxon>Mycobacteriales</taxon>
        <taxon>Nocardiaceae</taxon>
        <taxon>Nocardia</taxon>
    </lineage>
</organism>